<evidence type="ECO:0000256" key="2">
    <source>
        <dbReference type="ARBA" id="ARBA00008814"/>
    </source>
</evidence>
<gene>
    <name evidence="7" type="ORF">ACFYXQ_03135</name>
</gene>
<dbReference type="PROSITE" id="PS50983">
    <property type="entry name" value="FE_B12_PBP"/>
    <property type="match status" value="1"/>
</dbReference>
<dbReference type="InterPro" id="IPR002491">
    <property type="entry name" value="ABC_transptr_periplasmic_BD"/>
</dbReference>
<dbReference type="SUPFAM" id="SSF53807">
    <property type="entry name" value="Helical backbone' metal receptor"/>
    <property type="match status" value="1"/>
</dbReference>
<organism evidence="7 8">
    <name type="scientific">Nocardia jiangxiensis</name>
    <dbReference type="NCBI Taxonomy" id="282685"/>
    <lineage>
        <taxon>Bacteria</taxon>
        <taxon>Bacillati</taxon>
        <taxon>Actinomycetota</taxon>
        <taxon>Actinomycetes</taxon>
        <taxon>Mycobacteriales</taxon>
        <taxon>Nocardiaceae</taxon>
        <taxon>Nocardia</taxon>
    </lineage>
</organism>
<comment type="similarity">
    <text evidence="2">Belongs to the bacterial solute-binding protein 8 family.</text>
</comment>
<proteinExistence type="inferred from homology"/>
<accession>A0ABW6RRX6</accession>
<dbReference type="PANTHER" id="PTHR30532">
    <property type="entry name" value="IRON III DICITRATE-BINDING PERIPLASMIC PROTEIN"/>
    <property type="match status" value="1"/>
</dbReference>
<sequence length="340" mass="35504">MASPTTLRRRTRPILRRVAATSLALGAIAFAAGCGNSDSDSTTSSASASYQAVTVDHAFGQTVVAHKPTRIVSLSPTFTDALVALDTKPAGYVPNPMTNADYAWDQGNSNLAGVTELALGPGGTVPEEKIAALQPDLILGGGLILSKDEYDKLSKLAPTIPSLKAGALDNWQDDTTLVGKLLGRPADAQPIIAASDKALADAKTKYPKLAGKTFAVSLFVDATNIEVITNPDDNANKFFESLGMQIPDSLHGLSGGLGGLNGKISMERLDLLNSDLLTVGYMTPGAAGQLENQPLFKQLPAVQHGTYVATDADVSAALRLPTARTATWLLTKFDGAFGKL</sequence>
<dbReference type="EMBL" id="JBIAQY010000001">
    <property type="protein sequence ID" value="MFF3566757.1"/>
    <property type="molecule type" value="Genomic_DNA"/>
</dbReference>
<evidence type="ECO:0000256" key="1">
    <source>
        <dbReference type="ARBA" id="ARBA00004196"/>
    </source>
</evidence>
<reference evidence="7 8" key="1">
    <citation type="submission" date="2024-10" db="EMBL/GenBank/DDBJ databases">
        <title>The Natural Products Discovery Center: Release of the First 8490 Sequenced Strains for Exploring Actinobacteria Biosynthetic Diversity.</title>
        <authorList>
            <person name="Kalkreuter E."/>
            <person name="Kautsar S.A."/>
            <person name="Yang D."/>
            <person name="Bader C.D."/>
            <person name="Teijaro C.N."/>
            <person name="Fluegel L."/>
            <person name="Davis C.M."/>
            <person name="Simpson J.R."/>
            <person name="Lauterbach L."/>
            <person name="Steele A.D."/>
            <person name="Gui C."/>
            <person name="Meng S."/>
            <person name="Li G."/>
            <person name="Viehrig K."/>
            <person name="Ye F."/>
            <person name="Su P."/>
            <person name="Kiefer A.F."/>
            <person name="Nichols A."/>
            <person name="Cepeda A.J."/>
            <person name="Yan W."/>
            <person name="Fan B."/>
            <person name="Jiang Y."/>
            <person name="Adhikari A."/>
            <person name="Zheng C.-J."/>
            <person name="Schuster L."/>
            <person name="Cowan T.M."/>
            <person name="Smanski M.J."/>
            <person name="Chevrette M.G."/>
            <person name="De Carvalho L.P.S."/>
            <person name="Shen B."/>
        </authorList>
    </citation>
    <scope>NUCLEOTIDE SEQUENCE [LARGE SCALE GENOMIC DNA]</scope>
    <source>
        <strain evidence="7 8">NPDC002593</strain>
    </source>
</reference>
<comment type="caution">
    <text evidence="7">The sequence shown here is derived from an EMBL/GenBank/DDBJ whole genome shotgun (WGS) entry which is preliminary data.</text>
</comment>
<dbReference type="PANTHER" id="PTHR30532:SF24">
    <property type="entry name" value="FERRIC ENTEROBACTIN-BINDING PERIPLASMIC PROTEIN FEPB"/>
    <property type="match status" value="1"/>
</dbReference>
<keyword evidence="3" id="KW-0813">Transport</keyword>
<evidence type="ECO:0000313" key="7">
    <source>
        <dbReference type="EMBL" id="MFF3566757.1"/>
    </source>
</evidence>
<evidence type="ECO:0000256" key="5">
    <source>
        <dbReference type="SAM" id="SignalP"/>
    </source>
</evidence>
<dbReference type="Pfam" id="PF01497">
    <property type="entry name" value="Peripla_BP_2"/>
    <property type="match status" value="1"/>
</dbReference>
<keyword evidence="8" id="KW-1185">Reference proteome</keyword>
<evidence type="ECO:0000256" key="4">
    <source>
        <dbReference type="ARBA" id="ARBA00022729"/>
    </source>
</evidence>
<dbReference type="Gene3D" id="3.40.50.1980">
    <property type="entry name" value="Nitrogenase molybdenum iron protein domain"/>
    <property type="match status" value="2"/>
</dbReference>
<comment type="subcellular location">
    <subcellularLocation>
        <location evidence="1">Cell envelope</location>
    </subcellularLocation>
</comment>
<name>A0ABW6RRX6_9NOCA</name>
<dbReference type="InterPro" id="IPR051313">
    <property type="entry name" value="Bact_iron-sidero_bind"/>
</dbReference>
<feature type="domain" description="Fe/B12 periplasmic-binding" evidence="6">
    <location>
        <begin position="70"/>
        <end position="340"/>
    </location>
</feature>
<dbReference type="RefSeq" id="WP_387402482.1">
    <property type="nucleotide sequence ID" value="NZ_JBIAQY010000001.1"/>
</dbReference>
<evidence type="ECO:0000313" key="8">
    <source>
        <dbReference type="Proteomes" id="UP001601992"/>
    </source>
</evidence>
<feature type="signal peptide" evidence="5">
    <location>
        <begin position="1"/>
        <end position="31"/>
    </location>
</feature>
<evidence type="ECO:0000256" key="3">
    <source>
        <dbReference type="ARBA" id="ARBA00022448"/>
    </source>
</evidence>
<feature type="chain" id="PRO_5046598488" evidence="5">
    <location>
        <begin position="32"/>
        <end position="340"/>
    </location>
</feature>
<dbReference type="Proteomes" id="UP001601992">
    <property type="component" value="Unassembled WGS sequence"/>
</dbReference>
<evidence type="ECO:0000259" key="6">
    <source>
        <dbReference type="PROSITE" id="PS50983"/>
    </source>
</evidence>
<protein>
    <submittedName>
        <fullName evidence="7">ABC transporter substrate-binding protein</fullName>
    </submittedName>
</protein>
<keyword evidence="4 5" id="KW-0732">Signal</keyword>